<evidence type="ECO:0000313" key="3">
    <source>
        <dbReference type="Proteomes" id="UP000281708"/>
    </source>
</evidence>
<evidence type="ECO:0000313" key="2">
    <source>
        <dbReference type="EMBL" id="RLV50364.1"/>
    </source>
</evidence>
<dbReference type="InterPro" id="IPR011032">
    <property type="entry name" value="GroES-like_sf"/>
</dbReference>
<dbReference type="CDD" id="cd05289">
    <property type="entry name" value="MDR_like_2"/>
    <property type="match status" value="1"/>
</dbReference>
<protein>
    <submittedName>
        <fullName evidence="2">NADP-dependent oxidoreductase</fullName>
    </submittedName>
</protein>
<comment type="caution">
    <text evidence="2">The sequence shown here is derived from an EMBL/GenBank/DDBJ whole genome shotgun (WGS) entry which is preliminary data.</text>
</comment>
<feature type="domain" description="Enoyl reductase (ER)" evidence="1">
    <location>
        <begin position="10"/>
        <end position="309"/>
    </location>
</feature>
<dbReference type="SMART" id="SM00829">
    <property type="entry name" value="PKS_ER"/>
    <property type="match status" value="1"/>
</dbReference>
<dbReference type="PANTHER" id="PTHR44013">
    <property type="entry name" value="ZINC-TYPE ALCOHOL DEHYDROGENASE-LIKE PROTEIN C16A3.02C"/>
    <property type="match status" value="1"/>
</dbReference>
<sequence length="315" mass="32173">MRAVRFHEYGGPEVLRLEEVDLPVPAAGQVRVRVAATSFNGVDANIRAGLMQGPMPMDLPHVPGLDVAGTVDEVGAGVSGLAVGDEVIGFLPFGADGAAAEYTLAAADTLVAAPTSIPLTEAAALPLVGLTAWQALDEHAGLRAGQRILVNGADGAVGGYAVQLAKHLGARVVATATPRTRAQVGAHGADEVVDRTEGDVAAQLGEPVDVLLNLAPITPEEFAALAARVVDGGVVVSTTVWMPAPGDEARGVRGIDLFVRSDSAQLRDLVALVDRGELSVDVADYVSIEELADLHTRAAAGGVHGKVVVVPTPQG</sequence>
<dbReference type="Proteomes" id="UP000281708">
    <property type="component" value="Unassembled WGS sequence"/>
</dbReference>
<organism evidence="2 3">
    <name type="scientific">Nocardioides mangrovicus</name>
    <dbReference type="NCBI Taxonomy" id="2478913"/>
    <lineage>
        <taxon>Bacteria</taxon>
        <taxon>Bacillati</taxon>
        <taxon>Actinomycetota</taxon>
        <taxon>Actinomycetes</taxon>
        <taxon>Propionibacteriales</taxon>
        <taxon>Nocardioidaceae</taxon>
        <taxon>Nocardioides</taxon>
    </lineage>
</organism>
<dbReference type="Gene3D" id="3.90.180.10">
    <property type="entry name" value="Medium-chain alcohol dehydrogenases, catalytic domain"/>
    <property type="match status" value="1"/>
</dbReference>
<dbReference type="InterPro" id="IPR013154">
    <property type="entry name" value="ADH-like_N"/>
</dbReference>
<dbReference type="RefSeq" id="WP_121805019.1">
    <property type="nucleotide sequence ID" value="NZ_RDBE01000002.1"/>
</dbReference>
<dbReference type="GO" id="GO:0016491">
    <property type="term" value="F:oxidoreductase activity"/>
    <property type="evidence" value="ECO:0007669"/>
    <property type="project" value="InterPro"/>
</dbReference>
<dbReference type="SUPFAM" id="SSF51735">
    <property type="entry name" value="NAD(P)-binding Rossmann-fold domains"/>
    <property type="match status" value="1"/>
</dbReference>
<gene>
    <name evidence="2" type="ORF">D9V37_04765</name>
</gene>
<dbReference type="OrthoDB" id="3251063at2"/>
<evidence type="ECO:0000259" key="1">
    <source>
        <dbReference type="SMART" id="SM00829"/>
    </source>
</evidence>
<dbReference type="Pfam" id="PF08240">
    <property type="entry name" value="ADH_N"/>
    <property type="match status" value="1"/>
</dbReference>
<name>A0A3L8P5F1_9ACTN</name>
<dbReference type="SUPFAM" id="SSF50129">
    <property type="entry name" value="GroES-like"/>
    <property type="match status" value="1"/>
</dbReference>
<dbReference type="AlphaFoldDB" id="A0A3L8P5F1"/>
<accession>A0A3L8P5F1</accession>
<reference evidence="2 3" key="1">
    <citation type="submission" date="2018-10" db="EMBL/GenBank/DDBJ databases">
        <title>Marmoricola sp. 4Q3S-7 whole genome shotgun sequence.</title>
        <authorList>
            <person name="Li F."/>
        </authorList>
    </citation>
    <scope>NUCLEOTIDE SEQUENCE [LARGE SCALE GENOMIC DNA]</scope>
    <source>
        <strain evidence="2 3">4Q3S-7</strain>
    </source>
</reference>
<dbReference type="Gene3D" id="3.40.50.720">
    <property type="entry name" value="NAD(P)-binding Rossmann-like Domain"/>
    <property type="match status" value="1"/>
</dbReference>
<keyword evidence="3" id="KW-1185">Reference proteome</keyword>
<dbReference type="InterPro" id="IPR052733">
    <property type="entry name" value="Chloroplast_QOR"/>
</dbReference>
<dbReference type="InterPro" id="IPR036291">
    <property type="entry name" value="NAD(P)-bd_dom_sf"/>
</dbReference>
<dbReference type="Pfam" id="PF13602">
    <property type="entry name" value="ADH_zinc_N_2"/>
    <property type="match status" value="1"/>
</dbReference>
<proteinExistence type="predicted"/>
<dbReference type="PANTHER" id="PTHR44013:SF1">
    <property type="entry name" value="ZINC-TYPE ALCOHOL DEHYDROGENASE-LIKE PROTEIN C16A3.02C"/>
    <property type="match status" value="1"/>
</dbReference>
<dbReference type="InterPro" id="IPR020843">
    <property type="entry name" value="ER"/>
</dbReference>
<dbReference type="EMBL" id="RDBE01000002">
    <property type="protein sequence ID" value="RLV50364.1"/>
    <property type="molecule type" value="Genomic_DNA"/>
</dbReference>